<accession>A0A8T2M5C5</accession>
<feature type="region of interest" description="Disordered" evidence="1">
    <location>
        <begin position="1"/>
        <end position="36"/>
    </location>
</feature>
<dbReference type="AlphaFoldDB" id="A0A8T2M5C5"/>
<name>A0A8T2M5C5_ASTMX</name>
<evidence type="ECO:0000313" key="2">
    <source>
        <dbReference type="EMBL" id="KAG9278287.1"/>
    </source>
</evidence>
<evidence type="ECO:0000256" key="1">
    <source>
        <dbReference type="SAM" id="MobiDB-lite"/>
    </source>
</evidence>
<organism evidence="2 3">
    <name type="scientific">Astyanax mexicanus</name>
    <name type="common">Blind cave fish</name>
    <name type="synonym">Astyanax fasciatus mexicanus</name>
    <dbReference type="NCBI Taxonomy" id="7994"/>
    <lineage>
        <taxon>Eukaryota</taxon>
        <taxon>Metazoa</taxon>
        <taxon>Chordata</taxon>
        <taxon>Craniata</taxon>
        <taxon>Vertebrata</taxon>
        <taxon>Euteleostomi</taxon>
        <taxon>Actinopterygii</taxon>
        <taxon>Neopterygii</taxon>
        <taxon>Teleostei</taxon>
        <taxon>Ostariophysi</taxon>
        <taxon>Characiformes</taxon>
        <taxon>Characoidei</taxon>
        <taxon>Acestrorhamphidae</taxon>
        <taxon>Acestrorhamphinae</taxon>
        <taxon>Astyanax</taxon>
    </lineage>
</organism>
<proteinExistence type="predicted"/>
<dbReference type="EMBL" id="JAICCE010000004">
    <property type="protein sequence ID" value="KAG9278287.1"/>
    <property type="molecule type" value="Genomic_DNA"/>
</dbReference>
<dbReference type="Proteomes" id="UP000752171">
    <property type="component" value="Unassembled WGS sequence"/>
</dbReference>
<protein>
    <submittedName>
        <fullName evidence="2">Uncharacterized protein</fullName>
    </submittedName>
</protein>
<feature type="compositionally biased region" description="Basic and acidic residues" evidence="1">
    <location>
        <begin position="1"/>
        <end position="15"/>
    </location>
</feature>
<reference evidence="2 3" key="1">
    <citation type="submission" date="2021-07" db="EMBL/GenBank/DDBJ databases">
        <authorList>
            <person name="Imarazene B."/>
            <person name="Zahm M."/>
            <person name="Klopp C."/>
            <person name="Cabau C."/>
            <person name="Beille S."/>
            <person name="Jouanno E."/>
            <person name="Castinel A."/>
            <person name="Lluch J."/>
            <person name="Gil L."/>
            <person name="Kuchtly C."/>
            <person name="Lopez Roques C."/>
            <person name="Donnadieu C."/>
            <person name="Parrinello H."/>
            <person name="Journot L."/>
            <person name="Du K."/>
            <person name="Schartl M."/>
            <person name="Retaux S."/>
            <person name="Guiguen Y."/>
        </authorList>
    </citation>
    <scope>NUCLEOTIDE SEQUENCE [LARGE SCALE GENOMIC DNA]</scope>
    <source>
        <strain evidence="2">Pach_M1</strain>
        <tissue evidence="2">Testis</tissue>
    </source>
</reference>
<comment type="caution">
    <text evidence="2">The sequence shown here is derived from an EMBL/GenBank/DDBJ whole genome shotgun (WGS) entry which is preliminary data.</text>
</comment>
<evidence type="ECO:0000313" key="3">
    <source>
        <dbReference type="Proteomes" id="UP000752171"/>
    </source>
</evidence>
<gene>
    <name evidence="2" type="ORF">AMEX_G6131</name>
</gene>
<sequence length="75" mass="8082">MVQTRDASDQSHEDSGQSETPTAPHRCTSCVHESPPSIHQLVCPLPLLPYGLSKIKVEAGVLEENILIAYKGSLA</sequence>